<protein>
    <recommendedName>
        <fullName evidence="7">Sugar phosphate transporter domain-containing protein</fullName>
    </recommendedName>
</protein>
<keyword evidence="9" id="KW-1185">Reference proteome</keyword>
<feature type="transmembrane region" description="Helical" evidence="6">
    <location>
        <begin position="211"/>
        <end position="231"/>
    </location>
</feature>
<accession>A0ABY8TW63</accession>
<feature type="transmembrane region" description="Helical" evidence="6">
    <location>
        <begin position="251"/>
        <end position="271"/>
    </location>
</feature>
<evidence type="ECO:0000256" key="1">
    <source>
        <dbReference type="ARBA" id="ARBA00004141"/>
    </source>
</evidence>
<evidence type="ECO:0000313" key="8">
    <source>
        <dbReference type="EMBL" id="WIA13227.1"/>
    </source>
</evidence>
<feature type="transmembrane region" description="Helical" evidence="6">
    <location>
        <begin position="52"/>
        <end position="79"/>
    </location>
</feature>
<sequence length="379" mass="40414">MGLCWTPAVQHFKSQHRLSNQRVLGRTRRSRATAVADGCPSMTLLNKAALSAFHFTAPTSLLCFQCTLTLLLVGAAYLLGFGRPPALSLRLLRLWLPVNVLFVGMVWSSFYALRGIGVAMVTVLKNLTNFLVIFGDLYFFGKRYSTGVWVTLFLMLASALAAAATDLAFDGPSYAWQMANNVFTAAYSLWLRGVISQMSIITHKQGGTDELGMVVYNNLLSIPMILALVFATGEAGRLWKEPALLHPSFQAAAVVSALLSFLISIASMWFLSCTTATMFSLVGSLNKIPLAVLGMMLFKAPTSTNNVISVLIGLAAGVVFAHAKATSGVQGGSSSSSSGGGGRGLSKGRSGDLPRYLSIPSGSAVDLVAGSEQQQQQQR</sequence>
<evidence type="ECO:0000313" key="9">
    <source>
        <dbReference type="Proteomes" id="UP001244341"/>
    </source>
</evidence>
<proteinExistence type="predicted"/>
<dbReference type="EMBL" id="CP126211">
    <property type="protein sequence ID" value="WIA13227.1"/>
    <property type="molecule type" value="Genomic_DNA"/>
</dbReference>
<evidence type="ECO:0000256" key="6">
    <source>
        <dbReference type="SAM" id="Phobius"/>
    </source>
</evidence>
<dbReference type="PANTHER" id="PTHR11132">
    <property type="entry name" value="SOLUTE CARRIER FAMILY 35"/>
    <property type="match status" value="1"/>
</dbReference>
<gene>
    <name evidence="8" type="ORF">OEZ85_006819</name>
</gene>
<name>A0ABY8TW63_TETOB</name>
<dbReference type="InterPro" id="IPR050186">
    <property type="entry name" value="TPT_transporter"/>
</dbReference>
<comment type="subcellular location">
    <subcellularLocation>
        <location evidence="1">Membrane</location>
        <topology evidence="1">Multi-pass membrane protein</topology>
    </subcellularLocation>
</comment>
<feature type="domain" description="Sugar phosphate transporter" evidence="7">
    <location>
        <begin position="43"/>
        <end position="315"/>
    </location>
</feature>
<evidence type="ECO:0000256" key="3">
    <source>
        <dbReference type="ARBA" id="ARBA00022989"/>
    </source>
</evidence>
<reference evidence="8 9" key="1">
    <citation type="submission" date="2023-05" db="EMBL/GenBank/DDBJ databases">
        <title>A 100% complete, gapless, phased diploid assembly of the Scenedesmus obliquus UTEX 3031 genome.</title>
        <authorList>
            <person name="Biondi T.C."/>
            <person name="Hanschen E.R."/>
            <person name="Kwon T."/>
            <person name="Eng W."/>
            <person name="Kruse C.P.S."/>
            <person name="Koehler S.I."/>
            <person name="Kunde Y."/>
            <person name="Gleasner C.D."/>
            <person name="You Mak K.T."/>
            <person name="Polle J."/>
            <person name="Hovde B.T."/>
            <person name="Starkenburg S.R."/>
        </authorList>
    </citation>
    <scope>NUCLEOTIDE SEQUENCE [LARGE SCALE GENOMIC DNA]</scope>
    <source>
        <strain evidence="8 9">DOE0152z</strain>
    </source>
</reference>
<evidence type="ECO:0000256" key="5">
    <source>
        <dbReference type="SAM" id="MobiDB-lite"/>
    </source>
</evidence>
<evidence type="ECO:0000256" key="4">
    <source>
        <dbReference type="ARBA" id="ARBA00023136"/>
    </source>
</evidence>
<keyword evidence="3 6" id="KW-1133">Transmembrane helix</keyword>
<feature type="region of interest" description="Disordered" evidence="5">
    <location>
        <begin position="327"/>
        <end position="359"/>
    </location>
</feature>
<dbReference type="InterPro" id="IPR004853">
    <property type="entry name" value="Sugar_P_trans_dom"/>
</dbReference>
<feature type="transmembrane region" description="Helical" evidence="6">
    <location>
        <begin position="147"/>
        <end position="168"/>
    </location>
</feature>
<feature type="transmembrane region" description="Helical" evidence="6">
    <location>
        <begin position="91"/>
        <end position="110"/>
    </location>
</feature>
<evidence type="ECO:0000256" key="2">
    <source>
        <dbReference type="ARBA" id="ARBA00022692"/>
    </source>
</evidence>
<organism evidence="8 9">
    <name type="scientific">Tetradesmus obliquus</name>
    <name type="common">Green alga</name>
    <name type="synonym">Acutodesmus obliquus</name>
    <dbReference type="NCBI Taxonomy" id="3088"/>
    <lineage>
        <taxon>Eukaryota</taxon>
        <taxon>Viridiplantae</taxon>
        <taxon>Chlorophyta</taxon>
        <taxon>core chlorophytes</taxon>
        <taxon>Chlorophyceae</taxon>
        <taxon>CS clade</taxon>
        <taxon>Sphaeropleales</taxon>
        <taxon>Scenedesmaceae</taxon>
        <taxon>Tetradesmus</taxon>
    </lineage>
</organism>
<dbReference type="Proteomes" id="UP001244341">
    <property type="component" value="Chromosome 4b"/>
</dbReference>
<feature type="transmembrane region" description="Helical" evidence="6">
    <location>
        <begin position="174"/>
        <end position="191"/>
    </location>
</feature>
<keyword evidence="2 6" id="KW-0812">Transmembrane</keyword>
<keyword evidence="4 6" id="KW-0472">Membrane</keyword>
<evidence type="ECO:0000259" key="7">
    <source>
        <dbReference type="Pfam" id="PF03151"/>
    </source>
</evidence>
<dbReference type="Pfam" id="PF03151">
    <property type="entry name" value="TPT"/>
    <property type="match status" value="1"/>
</dbReference>
<feature type="transmembrane region" description="Helical" evidence="6">
    <location>
        <begin position="116"/>
        <end position="140"/>
    </location>
</feature>